<comment type="similarity">
    <text evidence="2">Belongs to the binding-protein-dependent transport system permease family. CysTW subfamily.</text>
</comment>
<evidence type="ECO:0000256" key="5">
    <source>
        <dbReference type="ARBA" id="ARBA00022692"/>
    </source>
</evidence>
<dbReference type="CDD" id="cd06261">
    <property type="entry name" value="TM_PBP2"/>
    <property type="match status" value="1"/>
</dbReference>
<dbReference type="InterPro" id="IPR035906">
    <property type="entry name" value="MetI-like_sf"/>
</dbReference>
<dbReference type="Proteomes" id="UP001360424">
    <property type="component" value="Chromosome"/>
</dbReference>
<accession>A0ABZ2H079</accession>
<gene>
    <name evidence="10" type="primary">potB</name>
    <name evidence="10" type="ORF">RQL38_00055</name>
</gene>
<feature type="transmembrane region" description="Helical" evidence="8">
    <location>
        <begin position="188"/>
        <end position="212"/>
    </location>
</feature>
<feature type="transmembrane region" description="Helical" evidence="8">
    <location>
        <begin position="96"/>
        <end position="122"/>
    </location>
</feature>
<dbReference type="RefSeq" id="WP_338521587.1">
    <property type="nucleotide sequence ID" value="NZ_CP135136.1"/>
</dbReference>
<comment type="subcellular location">
    <subcellularLocation>
        <location evidence="1 8">Cell membrane</location>
        <topology evidence="1 8">Multi-pass membrane protein</topology>
    </subcellularLocation>
</comment>
<feature type="transmembrane region" description="Helical" evidence="8">
    <location>
        <begin position="250"/>
        <end position="269"/>
    </location>
</feature>
<feature type="domain" description="ABC transmembrane type-1" evidence="9">
    <location>
        <begin position="63"/>
        <end position="267"/>
    </location>
</feature>
<evidence type="ECO:0000256" key="1">
    <source>
        <dbReference type="ARBA" id="ARBA00004651"/>
    </source>
</evidence>
<proteinExistence type="inferred from homology"/>
<evidence type="ECO:0000259" key="9">
    <source>
        <dbReference type="PROSITE" id="PS50928"/>
    </source>
</evidence>
<keyword evidence="6 8" id="KW-1133">Transmembrane helix</keyword>
<evidence type="ECO:0000256" key="6">
    <source>
        <dbReference type="ARBA" id="ARBA00022989"/>
    </source>
</evidence>
<organism evidence="10 11">
    <name type="scientific">Candidatus Legionella polyplacis</name>
    <dbReference type="NCBI Taxonomy" id="2005262"/>
    <lineage>
        <taxon>Bacteria</taxon>
        <taxon>Pseudomonadati</taxon>
        <taxon>Pseudomonadota</taxon>
        <taxon>Gammaproteobacteria</taxon>
        <taxon>Legionellales</taxon>
        <taxon>Legionellaceae</taxon>
        <taxon>Legionella</taxon>
    </lineage>
</organism>
<keyword evidence="7 8" id="KW-0472">Membrane</keyword>
<dbReference type="PROSITE" id="PS50928">
    <property type="entry name" value="ABC_TM1"/>
    <property type="match status" value="1"/>
</dbReference>
<dbReference type="InterPro" id="IPR000515">
    <property type="entry name" value="MetI-like"/>
</dbReference>
<evidence type="ECO:0000313" key="10">
    <source>
        <dbReference type="EMBL" id="WWR12029.1"/>
    </source>
</evidence>
<feature type="transmembrane region" description="Helical" evidence="8">
    <location>
        <begin position="54"/>
        <end position="84"/>
    </location>
</feature>
<dbReference type="PANTHER" id="PTHR42929">
    <property type="entry name" value="INNER MEMBRANE ABC TRANSPORTER PERMEASE PROTEIN YDCU-RELATED-RELATED"/>
    <property type="match status" value="1"/>
</dbReference>
<dbReference type="PANTHER" id="PTHR42929:SF1">
    <property type="entry name" value="INNER MEMBRANE ABC TRANSPORTER PERMEASE PROTEIN YDCU-RELATED"/>
    <property type="match status" value="1"/>
</dbReference>
<dbReference type="Pfam" id="PF00528">
    <property type="entry name" value="BPD_transp_1"/>
    <property type="match status" value="1"/>
</dbReference>
<reference evidence="10" key="1">
    <citation type="submission" date="2023-09" db="EMBL/GenBank/DDBJ databases">
        <title>Genomes of two closely related lineages of the louse Polyplax serrata with different host specificities.</title>
        <authorList>
            <person name="Martinu J."/>
            <person name="Tarabai H."/>
            <person name="Stefka J."/>
            <person name="Hypsa V."/>
        </authorList>
    </citation>
    <scope>NUCLEOTIDE SEQUENCE [LARGE SCALE GENOMIC DNA]</scope>
    <source>
        <strain evidence="10">HR10_N</strain>
    </source>
</reference>
<sequence>MKKNFKFIPIYFIYIWLIFFAILPLSLMFIISFFTKNSISLFSLPLTLNNYKELFLPMFAKIFFKSLFIALLTTTLCLIIAYPFSYVLVRSKYQSLLIIFIIIPFWTNSLIRTYSLVTILKFKGIINKILFYLHIIKTPLHILYSNFAVLIGLVYNLFPFMVLPLFTNMKYFNFELIDAAKDLGANKWIIFYYIFLPNTVPGIISGCLLVFLPSMTLFYIPNILGGAKSMLLGNFIQNQFLSLENWPKGSATNIILSIFSLIIFIFYHYKSNKK</sequence>
<feature type="transmembrane region" description="Helical" evidence="8">
    <location>
        <begin position="142"/>
        <end position="167"/>
    </location>
</feature>
<name>A0ABZ2H079_9GAMM</name>
<dbReference type="SUPFAM" id="SSF161098">
    <property type="entry name" value="MetI-like"/>
    <property type="match status" value="1"/>
</dbReference>
<evidence type="ECO:0000256" key="4">
    <source>
        <dbReference type="ARBA" id="ARBA00022475"/>
    </source>
</evidence>
<keyword evidence="4" id="KW-1003">Cell membrane</keyword>
<dbReference type="EMBL" id="CP135136">
    <property type="protein sequence ID" value="WWR12029.1"/>
    <property type="molecule type" value="Genomic_DNA"/>
</dbReference>
<keyword evidence="5 8" id="KW-0812">Transmembrane</keyword>
<keyword evidence="3 8" id="KW-0813">Transport</keyword>
<evidence type="ECO:0000256" key="8">
    <source>
        <dbReference type="RuleBase" id="RU363032"/>
    </source>
</evidence>
<evidence type="ECO:0000313" key="11">
    <source>
        <dbReference type="Proteomes" id="UP001360424"/>
    </source>
</evidence>
<keyword evidence="11" id="KW-1185">Reference proteome</keyword>
<protein>
    <submittedName>
        <fullName evidence="10">Spermidine/putrescine ABC transporter permease PotB</fullName>
    </submittedName>
</protein>
<dbReference type="Gene3D" id="1.10.3720.10">
    <property type="entry name" value="MetI-like"/>
    <property type="match status" value="1"/>
</dbReference>
<evidence type="ECO:0000256" key="2">
    <source>
        <dbReference type="ARBA" id="ARBA00007069"/>
    </source>
</evidence>
<evidence type="ECO:0000256" key="7">
    <source>
        <dbReference type="ARBA" id="ARBA00023136"/>
    </source>
</evidence>
<feature type="transmembrane region" description="Helical" evidence="8">
    <location>
        <begin position="12"/>
        <end position="34"/>
    </location>
</feature>
<evidence type="ECO:0000256" key="3">
    <source>
        <dbReference type="ARBA" id="ARBA00022448"/>
    </source>
</evidence>